<dbReference type="Proteomes" id="UP000005239">
    <property type="component" value="Unassembled WGS sequence"/>
</dbReference>
<dbReference type="GO" id="GO:0000287">
    <property type="term" value="F:magnesium ion binding"/>
    <property type="evidence" value="ECO:0007669"/>
    <property type="project" value="InterPro"/>
</dbReference>
<evidence type="ECO:0000313" key="2">
    <source>
        <dbReference type="Proteomes" id="UP000005239"/>
    </source>
</evidence>
<gene>
    <name evidence="1" type="primary">WBGene00101837</name>
</gene>
<dbReference type="AlphaFoldDB" id="A0A2A6CPH0"/>
<accession>A0A8R1YAH7</accession>
<keyword evidence="2" id="KW-1185">Reference proteome</keyword>
<accession>A0A2A6CPH0</accession>
<dbReference type="GO" id="GO:0005737">
    <property type="term" value="C:cytoplasm"/>
    <property type="evidence" value="ECO:0007669"/>
    <property type="project" value="InterPro"/>
</dbReference>
<dbReference type="InterPro" id="IPR023214">
    <property type="entry name" value="HAD_sf"/>
</dbReference>
<protein>
    <submittedName>
        <fullName evidence="1">Uncharacterized protein</fullName>
    </submittedName>
</protein>
<dbReference type="EnsemblMetazoa" id="PPA12283.1">
    <property type="protein sequence ID" value="PPA12283.1"/>
    <property type="gene ID" value="WBGene00101837"/>
</dbReference>
<dbReference type="Pfam" id="PF05822">
    <property type="entry name" value="UMPH-1"/>
    <property type="match status" value="1"/>
</dbReference>
<reference evidence="1" key="2">
    <citation type="submission" date="2022-06" db="UniProtKB">
        <authorList>
            <consortium name="EnsemblMetazoa"/>
        </authorList>
    </citation>
    <scope>IDENTIFICATION</scope>
    <source>
        <strain evidence="1">PS312</strain>
    </source>
</reference>
<evidence type="ECO:0000313" key="1">
    <source>
        <dbReference type="EnsemblMetazoa" id="PPA12283.1"/>
    </source>
</evidence>
<dbReference type="InterPro" id="IPR006434">
    <property type="entry name" value="Pyrimidine_nucleotidase_eu"/>
</dbReference>
<sequence>MSMVFLHWQISRFLQAQQAAATVPSDIQALFDRSDVHVTQRVMTLEKIARLTEGGVDNLAVRYFPCILSNFFFQYLEKGVTNHKTEVIARFVHTDDNIDGVTKNITRLVIGDHHELSDKASIATRPHLIVIGDTVDNLEKELGKEKFVTLRIGFLNGPVEKLPKFLSCFDMIVTDKQAAVDVPRRIINAIVEKKIAKD</sequence>
<dbReference type="Gene3D" id="3.40.50.1000">
    <property type="entry name" value="HAD superfamily/HAD-like"/>
    <property type="match status" value="1"/>
</dbReference>
<organism evidence="1 2">
    <name type="scientific">Pristionchus pacificus</name>
    <name type="common">Parasitic nematode worm</name>
    <dbReference type="NCBI Taxonomy" id="54126"/>
    <lineage>
        <taxon>Eukaryota</taxon>
        <taxon>Metazoa</taxon>
        <taxon>Ecdysozoa</taxon>
        <taxon>Nematoda</taxon>
        <taxon>Chromadorea</taxon>
        <taxon>Rhabditida</taxon>
        <taxon>Rhabditina</taxon>
        <taxon>Diplogasteromorpha</taxon>
        <taxon>Diplogasteroidea</taxon>
        <taxon>Neodiplogasteridae</taxon>
        <taxon>Pristionchus</taxon>
    </lineage>
</organism>
<reference evidence="2" key="1">
    <citation type="journal article" date="2008" name="Nat. Genet.">
        <title>The Pristionchus pacificus genome provides a unique perspective on nematode lifestyle and parasitism.</title>
        <authorList>
            <person name="Dieterich C."/>
            <person name="Clifton S.W."/>
            <person name="Schuster L.N."/>
            <person name="Chinwalla A."/>
            <person name="Delehaunty K."/>
            <person name="Dinkelacker I."/>
            <person name="Fulton L."/>
            <person name="Fulton R."/>
            <person name="Godfrey J."/>
            <person name="Minx P."/>
            <person name="Mitreva M."/>
            <person name="Roeseler W."/>
            <person name="Tian H."/>
            <person name="Witte H."/>
            <person name="Yang S.P."/>
            <person name="Wilson R.K."/>
            <person name="Sommer R.J."/>
        </authorList>
    </citation>
    <scope>NUCLEOTIDE SEQUENCE [LARGE SCALE GENOMIC DNA]</scope>
    <source>
        <strain evidence="2">PS312</strain>
    </source>
</reference>
<proteinExistence type="predicted"/>
<dbReference type="GO" id="GO:0008253">
    <property type="term" value="F:5'-nucleotidase activity"/>
    <property type="evidence" value="ECO:0007669"/>
    <property type="project" value="InterPro"/>
</dbReference>
<name>A0A2A6CPH0_PRIPA</name>